<dbReference type="EMBL" id="VIEB01000246">
    <property type="protein sequence ID" value="TQD98816.1"/>
    <property type="molecule type" value="Genomic_DNA"/>
</dbReference>
<sequence length="63" mass="7445">MVLVDLKNSMVQELSVVWDVDENDEKQRKYVDDLFKMQFRQWKFDVQRAAIAADAPANDPEEE</sequence>
<name>A0A540MJ45_MALBA</name>
<proteinExistence type="predicted"/>
<dbReference type="Proteomes" id="UP000315295">
    <property type="component" value="Unassembled WGS sequence"/>
</dbReference>
<comment type="caution">
    <text evidence="1">The sequence shown here is derived from an EMBL/GenBank/DDBJ whole genome shotgun (WGS) entry which is preliminary data.</text>
</comment>
<gene>
    <name evidence="1" type="ORF">C1H46_015459</name>
</gene>
<protein>
    <submittedName>
        <fullName evidence="1">Uncharacterized protein</fullName>
    </submittedName>
</protein>
<evidence type="ECO:0000313" key="1">
    <source>
        <dbReference type="EMBL" id="TQD98816.1"/>
    </source>
</evidence>
<keyword evidence="2" id="KW-1185">Reference proteome</keyword>
<organism evidence="1 2">
    <name type="scientific">Malus baccata</name>
    <name type="common">Siberian crab apple</name>
    <name type="synonym">Pyrus baccata</name>
    <dbReference type="NCBI Taxonomy" id="106549"/>
    <lineage>
        <taxon>Eukaryota</taxon>
        <taxon>Viridiplantae</taxon>
        <taxon>Streptophyta</taxon>
        <taxon>Embryophyta</taxon>
        <taxon>Tracheophyta</taxon>
        <taxon>Spermatophyta</taxon>
        <taxon>Magnoliopsida</taxon>
        <taxon>eudicotyledons</taxon>
        <taxon>Gunneridae</taxon>
        <taxon>Pentapetalae</taxon>
        <taxon>rosids</taxon>
        <taxon>fabids</taxon>
        <taxon>Rosales</taxon>
        <taxon>Rosaceae</taxon>
        <taxon>Amygdaloideae</taxon>
        <taxon>Maleae</taxon>
        <taxon>Malus</taxon>
    </lineage>
</organism>
<reference evidence="1 2" key="1">
    <citation type="journal article" date="2019" name="G3 (Bethesda)">
        <title>Sequencing of a Wild Apple (Malus baccata) Genome Unravels the Differences Between Cultivated and Wild Apple Species Regarding Disease Resistance and Cold Tolerance.</title>
        <authorList>
            <person name="Chen X."/>
        </authorList>
    </citation>
    <scope>NUCLEOTIDE SEQUENCE [LARGE SCALE GENOMIC DNA]</scope>
    <source>
        <strain evidence="2">cv. Shandingzi</strain>
        <tissue evidence="1">Leaves</tissue>
    </source>
</reference>
<dbReference type="AlphaFoldDB" id="A0A540MJ45"/>
<accession>A0A540MJ45</accession>
<evidence type="ECO:0000313" key="2">
    <source>
        <dbReference type="Proteomes" id="UP000315295"/>
    </source>
</evidence>